<keyword evidence="2" id="KW-1185">Reference proteome</keyword>
<name>B8CZL0_HALOH</name>
<dbReference type="Proteomes" id="UP000000719">
    <property type="component" value="Chromosome"/>
</dbReference>
<dbReference type="STRING" id="373903.Hore_19820"/>
<dbReference type="EMBL" id="CP001098">
    <property type="protein sequence ID" value="ACL70729.1"/>
    <property type="molecule type" value="Genomic_DNA"/>
</dbReference>
<dbReference type="HOGENOM" id="CLU_2493595_0_0_9"/>
<evidence type="ECO:0000313" key="2">
    <source>
        <dbReference type="Proteomes" id="UP000000719"/>
    </source>
</evidence>
<proteinExistence type="predicted"/>
<protein>
    <submittedName>
        <fullName evidence="1">Uncharacterized protein</fullName>
    </submittedName>
</protein>
<reference evidence="1 2" key="1">
    <citation type="journal article" date="2009" name="PLoS ONE">
        <title>Genome analysis of the anaerobic thermohalophilic bacterium Halothermothrix orenii.</title>
        <authorList>
            <person name="Mavromatis K."/>
            <person name="Ivanova N."/>
            <person name="Anderson I."/>
            <person name="Lykidis A."/>
            <person name="Hooper S.D."/>
            <person name="Sun H."/>
            <person name="Kunin V."/>
            <person name="Lapidus A."/>
            <person name="Hugenholtz P."/>
            <person name="Patel B."/>
            <person name="Kyrpides N.C."/>
        </authorList>
    </citation>
    <scope>NUCLEOTIDE SEQUENCE [LARGE SCALE GENOMIC DNA]</scope>
    <source>
        <strain evidence="2">H 168 / OCM 544 / DSM 9562</strain>
    </source>
</reference>
<dbReference type="KEGG" id="hor:Hore_19820"/>
<evidence type="ECO:0000313" key="1">
    <source>
        <dbReference type="EMBL" id="ACL70729.1"/>
    </source>
</evidence>
<sequence length="86" mass="9809">MVQTGLSIHAPAEDYFYGGSYKRSSMLNPVFLCRIKVEVEVHGPLVSLNPGETSYFCEQWGLLKWNKDKPIPEVVINQRCCITKTF</sequence>
<gene>
    <name evidence="1" type="ordered locus">Hore_19820</name>
</gene>
<accession>B8CZL0</accession>
<organism evidence="1 2">
    <name type="scientific">Halothermothrix orenii (strain H 168 / OCM 544 / DSM 9562)</name>
    <dbReference type="NCBI Taxonomy" id="373903"/>
    <lineage>
        <taxon>Bacteria</taxon>
        <taxon>Bacillati</taxon>
        <taxon>Bacillota</taxon>
        <taxon>Clostridia</taxon>
        <taxon>Halanaerobiales</taxon>
        <taxon>Halothermotrichaceae</taxon>
        <taxon>Halothermothrix</taxon>
    </lineage>
</organism>
<dbReference type="AlphaFoldDB" id="B8CZL0"/>